<protein>
    <recommendedName>
        <fullName evidence="4">F-box domain-containing protein</fullName>
    </recommendedName>
</protein>
<reference evidence="2 3" key="1">
    <citation type="submission" date="2016-07" db="EMBL/GenBank/DDBJ databases">
        <title>Pervasive Adenine N6-methylation of Active Genes in Fungi.</title>
        <authorList>
            <consortium name="DOE Joint Genome Institute"/>
            <person name="Mondo S.J."/>
            <person name="Dannebaum R.O."/>
            <person name="Kuo R.C."/>
            <person name="Labutti K."/>
            <person name="Haridas S."/>
            <person name="Kuo A."/>
            <person name="Salamov A."/>
            <person name="Ahrendt S.R."/>
            <person name="Lipzen A."/>
            <person name="Sullivan W."/>
            <person name="Andreopoulos W.B."/>
            <person name="Clum A."/>
            <person name="Lindquist E."/>
            <person name="Daum C."/>
            <person name="Ramamoorthy G.K."/>
            <person name="Gryganskyi A."/>
            <person name="Culley D."/>
            <person name="Magnuson J.K."/>
            <person name="James T.Y."/>
            <person name="O'Malley M.A."/>
            <person name="Stajich J.E."/>
            <person name="Spatafora J.W."/>
            <person name="Visel A."/>
            <person name="Grigoriev I.V."/>
        </authorList>
    </citation>
    <scope>NUCLEOTIDE SEQUENCE [LARGE SCALE GENOMIC DNA]</scope>
    <source>
        <strain evidence="2 3">JEL800</strain>
    </source>
</reference>
<accession>A0A1Y2CSH4</accession>
<dbReference type="AlphaFoldDB" id="A0A1Y2CSH4"/>
<feature type="non-terminal residue" evidence="2">
    <location>
        <position position="1"/>
    </location>
</feature>
<feature type="compositionally biased region" description="Low complexity" evidence="1">
    <location>
        <begin position="595"/>
        <end position="604"/>
    </location>
</feature>
<feature type="region of interest" description="Disordered" evidence="1">
    <location>
        <begin position="717"/>
        <end position="748"/>
    </location>
</feature>
<evidence type="ECO:0000313" key="2">
    <source>
        <dbReference type="EMBL" id="ORY49979.1"/>
    </source>
</evidence>
<feature type="region of interest" description="Disordered" evidence="1">
    <location>
        <begin position="529"/>
        <end position="619"/>
    </location>
</feature>
<dbReference type="STRING" id="329046.A0A1Y2CSH4"/>
<evidence type="ECO:0000313" key="3">
    <source>
        <dbReference type="Proteomes" id="UP000193642"/>
    </source>
</evidence>
<comment type="caution">
    <text evidence="2">The sequence shown here is derived from an EMBL/GenBank/DDBJ whole genome shotgun (WGS) entry which is preliminary data.</text>
</comment>
<evidence type="ECO:0008006" key="4">
    <source>
        <dbReference type="Google" id="ProtNLM"/>
    </source>
</evidence>
<feature type="compositionally biased region" description="Low complexity" evidence="1">
    <location>
        <begin position="568"/>
        <end position="580"/>
    </location>
</feature>
<dbReference type="EMBL" id="MCGO01000008">
    <property type="protein sequence ID" value="ORY49979.1"/>
    <property type="molecule type" value="Genomic_DNA"/>
</dbReference>
<feature type="compositionally biased region" description="Acidic residues" evidence="1">
    <location>
        <begin position="648"/>
        <end position="663"/>
    </location>
</feature>
<gene>
    <name evidence="2" type="ORF">BCR33DRAFT_713575</name>
</gene>
<keyword evidence="3" id="KW-1185">Reference proteome</keyword>
<proteinExistence type="predicted"/>
<evidence type="ECO:0000256" key="1">
    <source>
        <dbReference type="SAM" id="MobiDB-lite"/>
    </source>
</evidence>
<feature type="compositionally biased region" description="Pro residues" evidence="1">
    <location>
        <begin position="676"/>
        <end position="686"/>
    </location>
</feature>
<name>A0A1Y2CSH4_9FUNG</name>
<organism evidence="2 3">
    <name type="scientific">Rhizoclosmatium globosum</name>
    <dbReference type="NCBI Taxonomy" id="329046"/>
    <lineage>
        <taxon>Eukaryota</taxon>
        <taxon>Fungi</taxon>
        <taxon>Fungi incertae sedis</taxon>
        <taxon>Chytridiomycota</taxon>
        <taxon>Chytridiomycota incertae sedis</taxon>
        <taxon>Chytridiomycetes</taxon>
        <taxon>Chytridiales</taxon>
        <taxon>Chytriomycetaceae</taxon>
        <taxon>Rhizoclosmatium</taxon>
    </lineage>
</organism>
<feature type="compositionally biased region" description="Polar residues" evidence="1">
    <location>
        <begin position="542"/>
        <end position="557"/>
    </location>
</feature>
<sequence length="764" mass="85269">TSPTRTESSDSINTPSDDFDRLRILKFLRRTSKKHRRYLPYTILCQIFIHLDAAETVQLASMGHLASVPTASTQQWELTCKLFKQIADDPYVRHNWLITRYGRQLGLFYAFKYHKGIFSPEVGRLMLRSRCQLPRYLIQLVDKEYHCVQIDFEDPFRLKLGSNADFREDDVARFERCLYVRGMGSPVDETVYLVSKLDKRLDLSFVNDSVMEKLLWRSDITESIVASYVRVGFKLTGPAVKKGLQMGRANTLEILRKYIIPPALQSYAEDTVVDMFGPAIRGWNFTLEAIDFLRSSFTISEDVMERAILRHPNGISPDSPDAEPLSVWRWILRVYGPTHRLTMACFDDAISRAAAERELHALHDIFLNEGVQFRPRHVKILACRVLHRDMTANALHLLQIMRKQIITAARLQHDQSTANNAVTGDAKSGSLSSSFKASADLTIANVTPMTPELRQEWINAFQDEVTGSDEWKNRMETTQLEGGPRGGAFRITRPPEDAVRFLEESKEIVAELNAFAQKSTAVLLKGNASGKSNKVVHHTKGRSTSVGASNSSRSTPPRSMAVPASIGSTSSRSFVVRRSSAPGPVPVPTSQPNGSSTNNLSSLTAEPEQEREVMESNTGSNLIPLDTAVVIDMAVQTSDAEDDNIEAAEGVQSEDELAVDDDSVTVTPADTNPRHSPTPAPTPTPTPTNEEMELFTAGFRIHGTSSRDAVVTLDHQPRSLTPEAGPSTYTVPQPPRPSSSQSATRPRIFRRMSAFWTSLRNNRR</sequence>
<feature type="region of interest" description="Disordered" evidence="1">
    <location>
        <begin position="648"/>
        <end position="690"/>
    </location>
</feature>
<dbReference type="Proteomes" id="UP000193642">
    <property type="component" value="Unassembled WGS sequence"/>
</dbReference>
<dbReference type="OrthoDB" id="270318at2759"/>